<dbReference type="GO" id="GO:0003677">
    <property type="term" value="F:DNA binding"/>
    <property type="evidence" value="ECO:0007669"/>
    <property type="project" value="UniProtKB-KW"/>
</dbReference>
<proteinExistence type="predicted"/>
<reference evidence="6" key="1">
    <citation type="submission" date="2022-04" db="EMBL/GenBank/DDBJ databases">
        <title>Halocatena sp. nov., isolated from a salt lake.</title>
        <authorList>
            <person name="Cui H.-L."/>
        </authorList>
    </citation>
    <scope>NUCLEOTIDE SEQUENCE</scope>
    <source>
        <strain evidence="6">AD-1</strain>
        <plasmid evidence="6">unnamed3</plasmid>
    </source>
</reference>
<dbReference type="InterPro" id="IPR014757">
    <property type="entry name" value="Tscrpt_reg_IclR_C"/>
</dbReference>
<dbReference type="Gene3D" id="1.10.10.10">
    <property type="entry name" value="Winged helix-like DNA-binding domain superfamily/Winged helix DNA-binding domain"/>
    <property type="match status" value="1"/>
</dbReference>
<evidence type="ECO:0000256" key="1">
    <source>
        <dbReference type="ARBA" id="ARBA00023015"/>
    </source>
</evidence>
<dbReference type="PROSITE" id="PS51077">
    <property type="entry name" value="HTH_ICLR"/>
    <property type="match status" value="1"/>
</dbReference>
<dbReference type="InterPro" id="IPR050707">
    <property type="entry name" value="HTH_MetabolicPath_Reg"/>
</dbReference>
<dbReference type="SUPFAM" id="SSF55781">
    <property type="entry name" value="GAF domain-like"/>
    <property type="match status" value="1"/>
</dbReference>
<dbReference type="PANTHER" id="PTHR30136">
    <property type="entry name" value="HELIX-TURN-HELIX TRANSCRIPTIONAL REGULATOR, ICLR FAMILY"/>
    <property type="match status" value="1"/>
</dbReference>
<dbReference type="PANTHER" id="PTHR30136:SF35">
    <property type="entry name" value="HTH-TYPE TRANSCRIPTIONAL REGULATOR RV1719"/>
    <property type="match status" value="1"/>
</dbReference>
<name>A0A8U0A9T0_9EURY</name>
<gene>
    <name evidence="6" type="ORF">MW046_17875</name>
</gene>
<keyword evidence="2" id="KW-0238">DNA-binding</keyword>
<dbReference type="AlphaFoldDB" id="A0A8U0A9T0"/>
<evidence type="ECO:0000259" key="4">
    <source>
        <dbReference type="PROSITE" id="PS51077"/>
    </source>
</evidence>
<dbReference type="Gene3D" id="3.30.450.40">
    <property type="match status" value="1"/>
</dbReference>
<keyword evidence="7" id="KW-1185">Reference proteome</keyword>
<dbReference type="SUPFAM" id="SSF46785">
    <property type="entry name" value="Winged helix' DNA-binding domain"/>
    <property type="match status" value="1"/>
</dbReference>
<dbReference type="InterPro" id="IPR011991">
    <property type="entry name" value="ArsR-like_HTH"/>
</dbReference>
<keyword evidence="6" id="KW-0614">Plasmid</keyword>
<protein>
    <submittedName>
        <fullName evidence="6">IclR family transcriptional regulator</fullName>
    </submittedName>
</protein>
<dbReference type="EMBL" id="CP096022">
    <property type="protein sequence ID" value="UPM45218.1"/>
    <property type="molecule type" value="Genomic_DNA"/>
</dbReference>
<dbReference type="InterPro" id="IPR036390">
    <property type="entry name" value="WH_DNA-bd_sf"/>
</dbReference>
<dbReference type="KEGG" id="haad:MW046_17875"/>
<evidence type="ECO:0000313" key="7">
    <source>
        <dbReference type="Proteomes" id="UP000831768"/>
    </source>
</evidence>
<dbReference type="Pfam" id="PF09339">
    <property type="entry name" value="HTH_IclR"/>
    <property type="match status" value="1"/>
</dbReference>
<keyword evidence="3" id="KW-0804">Transcription</keyword>
<sequence length="256" mass="27839">MAGRSATDGGVKSDETLFSIIEALQSGAWTGVSEIAREIDVANSTVHRHLQSLLTHEFVVEHNGRYRLGYRFLELGGAVRSSDDLVNQVRPVVTDLATETGETVHFIIEEHGRGIVVYHEAGANATPVVVSTGARFPLHTSAAGKAIMAELSDERIHDIVDRHGLNALTDRTITDEEKLFAELETVHEQGIAFNRGENNEVARGVGAAIIRPNGEVLGGLTIVGPPHRMSGERFEEEIPALIHSTCQEFEVLVTHL</sequence>
<organism evidence="6 7">
    <name type="scientific">Halocatena salina</name>
    <dbReference type="NCBI Taxonomy" id="2934340"/>
    <lineage>
        <taxon>Archaea</taxon>
        <taxon>Methanobacteriati</taxon>
        <taxon>Methanobacteriota</taxon>
        <taxon>Stenosarchaea group</taxon>
        <taxon>Halobacteria</taxon>
        <taxon>Halobacteriales</taxon>
        <taxon>Natronomonadaceae</taxon>
        <taxon>Halocatena</taxon>
    </lineage>
</organism>
<dbReference type="InterPro" id="IPR005471">
    <property type="entry name" value="Tscrpt_reg_IclR_N"/>
</dbReference>
<evidence type="ECO:0000259" key="5">
    <source>
        <dbReference type="PROSITE" id="PS51078"/>
    </source>
</evidence>
<dbReference type="GO" id="GO:0045892">
    <property type="term" value="P:negative regulation of DNA-templated transcription"/>
    <property type="evidence" value="ECO:0007669"/>
    <property type="project" value="TreeGrafter"/>
</dbReference>
<geneLocation type="plasmid" evidence="6 7">
    <name>unnamed3</name>
</geneLocation>
<feature type="domain" description="IclR-ED" evidence="5">
    <location>
        <begin position="71"/>
        <end position="255"/>
    </location>
</feature>
<accession>A0A8U0A9T0</accession>
<feature type="domain" description="HTH iclR-type" evidence="4">
    <location>
        <begin position="11"/>
        <end position="70"/>
    </location>
</feature>
<evidence type="ECO:0000313" key="6">
    <source>
        <dbReference type="EMBL" id="UPM45218.1"/>
    </source>
</evidence>
<dbReference type="PROSITE" id="PS51078">
    <property type="entry name" value="ICLR_ED"/>
    <property type="match status" value="1"/>
</dbReference>
<dbReference type="RefSeq" id="WP_247995872.1">
    <property type="nucleotide sequence ID" value="NZ_CP096022.1"/>
</dbReference>
<dbReference type="InterPro" id="IPR029016">
    <property type="entry name" value="GAF-like_dom_sf"/>
</dbReference>
<dbReference type="Pfam" id="PF01614">
    <property type="entry name" value="IclR_C"/>
    <property type="match status" value="1"/>
</dbReference>
<dbReference type="GO" id="GO:0003700">
    <property type="term" value="F:DNA-binding transcription factor activity"/>
    <property type="evidence" value="ECO:0007669"/>
    <property type="project" value="TreeGrafter"/>
</dbReference>
<keyword evidence="1" id="KW-0805">Transcription regulation</keyword>
<dbReference type="SMART" id="SM00346">
    <property type="entry name" value="HTH_ICLR"/>
    <property type="match status" value="1"/>
</dbReference>
<dbReference type="InterPro" id="IPR036388">
    <property type="entry name" value="WH-like_DNA-bd_sf"/>
</dbReference>
<evidence type="ECO:0000256" key="3">
    <source>
        <dbReference type="ARBA" id="ARBA00023163"/>
    </source>
</evidence>
<dbReference type="CDD" id="cd00090">
    <property type="entry name" value="HTH_ARSR"/>
    <property type="match status" value="1"/>
</dbReference>
<evidence type="ECO:0000256" key="2">
    <source>
        <dbReference type="ARBA" id="ARBA00023125"/>
    </source>
</evidence>
<dbReference type="Proteomes" id="UP000831768">
    <property type="component" value="Plasmid unnamed3"/>
</dbReference>
<dbReference type="GeneID" id="71929956"/>